<keyword evidence="4 5" id="KW-0732">Signal</keyword>
<dbReference type="GO" id="GO:0043190">
    <property type="term" value="C:ATP-binding cassette (ABC) transporter complex"/>
    <property type="evidence" value="ECO:0007669"/>
    <property type="project" value="InterPro"/>
</dbReference>
<dbReference type="EMBL" id="JACHHD010000001">
    <property type="protein sequence ID" value="MBB5184156.1"/>
    <property type="molecule type" value="Genomic_DNA"/>
</dbReference>
<dbReference type="PROSITE" id="PS51257">
    <property type="entry name" value="PROKAR_LIPOPROTEIN"/>
    <property type="match status" value="1"/>
</dbReference>
<evidence type="ECO:0000256" key="3">
    <source>
        <dbReference type="ARBA" id="ARBA00022448"/>
    </source>
</evidence>
<gene>
    <name evidence="7" type="ORF">HNQ43_000189</name>
</gene>
<feature type="chain" id="PRO_5038950945" evidence="5">
    <location>
        <begin position="19"/>
        <end position="542"/>
    </location>
</feature>
<dbReference type="InterPro" id="IPR030678">
    <property type="entry name" value="Peptide/Ni-bd"/>
</dbReference>
<dbReference type="AlphaFoldDB" id="A0A7W8CZD0"/>
<dbReference type="Gene3D" id="3.40.190.10">
    <property type="entry name" value="Periplasmic binding protein-like II"/>
    <property type="match status" value="1"/>
</dbReference>
<evidence type="ECO:0000256" key="1">
    <source>
        <dbReference type="ARBA" id="ARBA00004196"/>
    </source>
</evidence>
<comment type="subcellular location">
    <subcellularLocation>
        <location evidence="1">Cell envelope</location>
    </subcellularLocation>
</comment>
<dbReference type="Gene3D" id="3.90.76.10">
    <property type="entry name" value="Dipeptide-binding Protein, Domain 1"/>
    <property type="match status" value="1"/>
</dbReference>
<evidence type="ECO:0000256" key="4">
    <source>
        <dbReference type="ARBA" id="ARBA00022729"/>
    </source>
</evidence>
<dbReference type="PIRSF" id="PIRSF002741">
    <property type="entry name" value="MppA"/>
    <property type="match status" value="1"/>
</dbReference>
<feature type="signal peptide" evidence="5">
    <location>
        <begin position="1"/>
        <end position="18"/>
    </location>
</feature>
<evidence type="ECO:0000313" key="8">
    <source>
        <dbReference type="Proteomes" id="UP000521313"/>
    </source>
</evidence>
<dbReference type="InterPro" id="IPR000914">
    <property type="entry name" value="SBP_5_dom"/>
</dbReference>
<dbReference type="GO" id="GO:0042597">
    <property type="term" value="C:periplasmic space"/>
    <property type="evidence" value="ECO:0007669"/>
    <property type="project" value="UniProtKB-ARBA"/>
</dbReference>
<dbReference type="GO" id="GO:1904680">
    <property type="term" value="F:peptide transmembrane transporter activity"/>
    <property type="evidence" value="ECO:0007669"/>
    <property type="project" value="TreeGrafter"/>
</dbReference>
<dbReference type="InterPro" id="IPR039424">
    <property type="entry name" value="SBP_5"/>
</dbReference>
<keyword evidence="3" id="KW-0813">Transport</keyword>
<reference evidence="7 8" key="1">
    <citation type="submission" date="2020-08" db="EMBL/GenBank/DDBJ databases">
        <title>Genomic Encyclopedia of Type Strains, Phase IV (KMG-IV): sequencing the most valuable type-strain genomes for metagenomic binning, comparative biology and taxonomic classification.</title>
        <authorList>
            <person name="Goeker M."/>
        </authorList>
    </citation>
    <scope>NUCLEOTIDE SEQUENCE [LARGE SCALE GENOMIC DNA]</scope>
    <source>
        <strain evidence="7 8">DSM 26963</strain>
    </source>
</reference>
<feature type="domain" description="Solute-binding protein family 5" evidence="6">
    <location>
        <begin position="72"/>
        <end position="462"/>
    </location>
</feature>
<dbReference type="FunFam" id="3.90.76.10:FF:000001">
    <property type="entry name" value="Oligopeptide ABC transporter substrate-binding protein"/>
    <property type="match status" value="1"/>
</dbReference>
<dbReference type="Proteomes" id="UP000521313">
    <property type="component" value="Unassembled WGS sequence"/>
</dbReference>
<proteinExistence type="inferred from homology"/>
<comment type="similarity">
    <text evidence="2">Belongs to the bacterial solute-binding protein 5 family.</text>
</comment>
<sequence length="542" mass="59733">MKKLLSILTALVMAVSLAACGSGSGSDGKTYTFASELDIKNLDSCDADDGMSFNAMHAVIDGLMGLDENGEITYAIAEDHQVSDDGLTHTFKLRDAKWSNGTEVTANDFVYAWQRIIKNVGNYAYMMGTGGASIVGADELMAKTENGEELTDEDLDTLGVKAVDDKTLEVQLTTPVAYFEELMTFPCYYPINEEFCEEQGSNYAKSPDAILSNGAFVMETWEPGSTATFSKNEDYWNADAVNLDTLVLNLVQEPTVAAQNFESGNNDFAPISSDLVDQYKDDESFTSFNEGYLFYVQVNFNNTDLQNQNLRKALSLAINREDFATNVLKDGSKEANGFIPSQLSIGPEGQDFRDDAADYTEYNLDEAQAAMDQALAELGKDSVTLRLLYGTDESPMDTMATYLQNAFSQLEGLNIEMVATTKQDRIYTKQANRDFDLACTRWGPDYSDPTTYLNLMITGNTNNYGDWTNADYDALMNQVATEADLDARWQMMIEAEGIAMSDYANIPVFEKGTSALQNPAVTGLVQRPVGVPYTFTYVDIEA</sequence>
<evidence type="ECO:0000256" key="5">
    <source>
        <dbReference type="SAM" id="SignalP"/>
    </source>
</evidence>
<dbReference type="RefSeq" id="WP_183373875.1">
    <property type="nucleotide sequence ID" value="NZ_CAWVLV010000043.1"/>
</dbReference>
<dbReference type="Pfam" id="PF00496">
    <property type="entry name" value="SBP_bac_5"/>
    <property type="match status" value="1"/>
</dbReference>
<protein>
    <submittedName>
        <fullName evidence="7">Oligopeptide transport system substrate-binding protein</fullName>
    </submittedName>
</protein>
<organism evidence="7 8">
    <name type="scientific">Faecalicoccus acidiformans</name>
    <dbReference type="NCBI Taxonomy" id="915173"/>
    <lineage>
        <taxon>Bacteria</taxon>
        <taxon>Bacillati</taxon>
        <taxon>Bacillota</taxon>
        <taxon>Erysipelotrichia</taxon>
        <taxon>Erysipelotrichales</taxon>
        <taxon>Erysipelotrichaceae</taxon>
        <taxon>Faecalicoccus</taxon>
    </lineage>
</organism>
<dbReference type="PANTHER" id="PTHR30290:SF10">
    <property type="entry name" value="PERIPLASMIC OLIGOPEPTIDE-BINDING PROTEIN-RELATED"/>
    <property type="match status" value="1"/>
</dbReference>
<dbReference type="CDD" id="cd08504">
    <property type="entry name" value="PBP2_OppA"/>
    <property type="match status" value="1"/>
</dbReference>
<evidence type="ECO:0000313" key="7">
    <source>
        <dbReference type="EMBL" id="MBB5184156.1"/>
    </source>
</evidence>
<dbReference type="GO" id="GO:0030313">
    <property type="term" value="C:cell envelope"/>
    <property type="evidence" value="ECO:0007669"/>
    <property type="project" value="UniProtKB-SubCell"/>
</dbReference>
<dbReference type="SUPFAM" id="SSF53850">
    <property type="entry name" value="Periplasmic binding protein-like II"/>
    <property type="match status" value="1"/>
</dbReference>
<evidence type="ECO:0000256" key="2">
    <source>
        <dbReference type="ARBA" id="ARBA00005695"/>
    </source>
</evidence>
<dbReference type="GO" id="GO:0015833">
    <property type="term" value="P:peptide transport"/>
    <property type="evidence" value="ECO:0007669"/>
    <property type="project" value="TreeGrafter"/>
</dbReference>
<dbReference type="PANTHER" id="PTHR30290">
    <property type="entry name" value="PERIPLASMIC BINDING COMPONENT OF ABC TRANSPORTER"/>
    <property type="match status" value="1"/>
</dbReference>
<name>A0A7W8CZD0_9FIRM</name>
<accession>A0A7W8CZD0</accession>
<comment type="caution">
    <text evidence="7">The sequence shown here is derived from an EMBL/GenBank/DDBJ whole genome shotgun (WGS) entry which is preliminary data.</text>
</comment>
<dbReference type="Gene3D" id="3.10.105.10">
    <property type="entry name" value="Dipeptide-binding Protein, Domain 3"/>
    <property type="match status" value="1"/>
</dbReference>
<evidence type="ECO:0000259" key="6">
    <source>
        <dbReference type="Pfam" id="PF00496"/>
    </source>
</evidence>